<sequence length="89" mass="9964">MKRLFTVVLSFTLVFSLSFYTTQVEAASPKTKTYANCKELNKVYPGGVARSASIKNKGGKTKYKPFVSQALYDANKKSDRDKDLIACER</sequence>
<keyword evidence="1" id="KW-0732">Signal</keyword>
<dbReference type="Proteomes" id="UP001596109">
    <property type="component" value="Unassembled WGS sequence"/>
</dbReference>
<dbReference type="RefSeq" id="WP_381433112.1">
    <property type="nucleotide sequence ID" value="NZ_JBHSNO010000005.1"/>
</dbReference>
<proteinExistence type="predicted"/>
<dbReference type="SMART" id="SM00894">
    <property type="entry name" value="Excalibur"/>
    <property type="match status" value="1"/>
</dbReference>
<gene>
    <name evidence="3" type="ORF">ACFPRA_09210</name>
</gene>
<feature type="domain" description="Excalibur calcium-binding" evidence="2">
    <location>
        <begin position="33"/>
        <end position="88"/>
    </location>
</feature>
<evidence type="ECO:0000313" key="3">
    <source>
        <dbReference type="EMBL" id="MFC5589065.1"/>
    </source>
</evidence>
<keyword evidence="4" id="KW-1185">Reference proteome</keyword>
<evidence type="ECO:0000313" key="4">
    <source>
        <dbReference type="Proteomes" id="UP001596109"/>
    </source>
</evidence>
<dbReference type="EMBL" id="JBHSNO010000005">
    <property type="protein sequence ID" value="MFC5589065.1"/>
    <property type="molecule type" value="Genomic_DNA"/>
</dbReference>
<evidence type="ECO:0000259" key="2">
    <source>
        <dbReference type="SMART" id="SM00894"/>
    </source>
</evidence>
<accession>A0ABW0TJH6</accession>
<dbReference type="Pfam" id="PF05901">
    <property type="entry name" value="Excalibur"/>
    <property type="match status" value="1"/>
</dbReference>
<protein>
    <submittedName>
        <fullName evidence="3">Excalibur calcium-binding domain-containing protein</fullName>
    </submittedName>
</protein>
<evidence type="ECO:0000256" key="1">
    <source>
        <dbReference type="SAM" id="SignalP"/>
    </source>
</evidence>
<feature type="signal peptide" evidence="1">
    <location>
        <begin position="1"/>
        <end position="26"/>
    </location>
</feature>
<reference evidence="4" key="1">
    <citation type="journal article" date="2019" name="Int. J. Syst. Evol. Microbiol.">
        <title>The Global Catalogue of Microorganisms (GCM) 10K type strain sequencing project: providing services to taxonomists for standard genome sequencing and annotation.</title>
        <authorList>
            <consortium name="The Broad Institute Genomics Platform"/>
            <consortium name="The Broad Institute Genome Sequencing Center for Infectious Disease"/>
            <person name="Wu L."/>
            <person name="Ma J."/>
        </authorList>
    </citation>
    <scope>NUCLEOTIDE SEQUENCE [LARGE SCALE GENOMIC DNA]</scope>
    <source>
        <strain evidence="4">CGMCC 4.1434</strain>
    </source>
</reference>
<comment type="caution">
    <text evidence="3">The sequence shown here is derived from an EMBL/GenBank/DDBJ whole genome shotgun (WGS) entry which is preliminary data.</text>
</comment>
<organism evidence="3 4">
    <name type="scientific">Sporosarcina soli</name>
    <dbReference type="NCBI Taxonomy" id="334736"/>
    <lineage>
        <taxon>Bacteria</taxon>
        <taxon>Bacillati</taxon>
        <taxon>Bacillota</taxon>
        <taxon>Bacilli</taxon>
        <taxon>Bacillales</taxon>
        <taxon>Caryophanaceae</taxon>
        <taxon>Sporosarcina</taxon>
    </lineage>
</organism>
<feature type="chain" id="PRO_5045535493" evidence="1">
    <location>
        <begin position="27"/>
        <end position="89"/>
    </location>
</feature>
<dbReference type="InterPro" id="IPR008613">
    <property type="entry name" value="Excalibur_Ca-bd_domain"/>
</dbReference>
<name>A0ABW0TJH6_9BACL</name>